<evidence type="ECO:0000313" key="15">
    <source>
        <dbReference type="Proteomes" id="UP000054937"/>
    </source>
</evidence>
<keyword evidence="2" id="KW-0813">Transport</keyword>
<keyword evidence="10" id="KW-0407">Ion channel</keyword>
<evidence type="ECO:0000256" key="2">
    <source>
        <dbReference type="ARBA" id="ARBA00022448"/>
    </source>
</evidence>
<proteinExistence type="predicted"/>
<dbReference type="EMBL" id="LDAU01000240">
    <property type="protein sequence ID" value="KRW98566.1"/>
    <property type="molecule type" value="Genomic_DNA"/>
</dbReference>
<name>A0A0V0Q8Q1_PSEPJ</name>
<dbReference type="GO" id="GO:0005267">
    <property type="term" value="F:potassium channel activity"/>
    <property type="evidence" value="ECO:0007669"/>
    <property type="project" value="UniProtKB-KW"/>
</dbReference>
<dbReference type="InterPro" id="IPR047871">
    <property type="entry name" value="K_chnl_Slo-like"/>
</dbReference>
<dbReference type="Proteomes" id="UP000054937">
    <property type="component" value="Unassembled WGS sequence"/>
</dbReference>
<keyword evidence="15" id="KW-1185">Reference proteome</keyword>
<evidence type="ECO:0000256" key="7">
    <source>
        <dbReference type="ARBA" id="ARBA00022989"/>
    </source>
</evidence>
<keyword evidence="8" id="KW-0406">Ion transport</keyword>
<evidence type="ECO:0000256" key="11">
    <source>
        <dbReference type="SAM" id="MobiDB-lite"/>
    </source>
</evidence>
<keyword evidence="5" id="KW-0631">Potassium channel</keyword>
<feature type="domain" description="Potassium channel" evidence="13">
    <location>
        <begin position="63"/>
        <end position="141"/>
    </location>
</feature>
<organism evidence="14 15">
    <name type="scientific">Pseudocohnilembus persalinus</name>
    <name type="common">Ciliate</name>
    <dbReference type="NCBI Taxonomy" id="266149"/>
    <lineage>
        <taxon>Eukaryota</taxon>
        <taxon>Sar</taxon>
        <taxon>Alveolata</taxon>
        <taxon>Ciliophora</taxon>
        <taxon>Intramacronucleata</taxon>
        <taxon>Oligohymenophorea</taxon>
        <taxon>Scuticociliatia</taxon>
        <taxon>Philasterida</taxon>
        <taxon>Pseudocohnilembidae</taxon>
        <taxon>Pseudocohnilembus</taxon>
    </lineage>
</organism>
<dbReference type="InParanoid" id="A0A0V0Q8Q1"/>
<evidence type="ECO:0000259" key="13">
    <source>
        <dbReference type="Pfam" id="PF07885"/>
    </source>
</evidence>
<comment type="caution">
    <text evidence="14">The sequence shown here is derived from an EMBL/GenBank/DDBJ whole genome shotgun (WGS) entry which is preliminary data.</text>
</comment>
<dbReference type="Pfam" id="PF07885">
    <property type="entry name" value="Ion_trans_2"/>
    <property type="match status" value="1"/>
</dbReference>
<feature type="transmembrane region" description="Helical" evidence="12">
    <location>
        <begin position="49"/>
        <end position="72"/>
    </location>
</feature>
<evidence type="ECO:0000256" key="5">
    <source>
        <dbReference type="ARBA" id="ARBA00022826"/>
    </source>
</evidence>
<dbReference type="PANTHER" id="PTHR10027:SF10">
    <property type="entry name" value="SLOWPOKE 2, ISOFORM D"/>
    <property type="match status" value="1"/>
</dbReference>
<dbReference type="Gene3D" id="1.10.287.70">
    <property type="match status" value="1"/>
</dbReference>
<evidence type="ECO:0000256" key="8">
    <source>
        <dbReference type="ARBA" id="ARBA00023065"/>
    </source>
</evidence>
<reference evidence="14 15" key="1">
    <citation type="journal article" date="2015" name="Sci. Rep.">
        <title>Genome of the facultative scuticociliatosis pathogen Pseudocohnilembus persalinus provides insight into its virulence through horizontal gene transfer.</title>
        <authorList>
            <person name="Xiong J."/>
            <person name="Wang G."/>
            <person name="Cheng J."/>
            <person name="Tian M."/>
            <person name="Pan X."/>
            <person name="Warren A."/>
            <person name="Jiang C."/>
            <person name="Yuan D."/>
            <person name="Miao W."/>
        </authorList>
    </citation>
    <scope>NUCLEOTIDE SEQUENCE [LARGE SCALE GENOMIC DNA]</scope>
    <source>
        <strain evidence="14">36N120E</strain>
    </source>
</reference>
<protein>
    <recommendedName>
        <fullName evidence="13">Potassium channel domain-containing protein</fullName>
    </recommendedName>
</protein>
<feature type="transmembrane region" description="Helical" evidence="12">
    <location>
        <begin position="121"/>
        <end position="142"/>
    </location>
</feature>
<evidence type="ECO:0000256" key="9">
    <source>
        <dbReference type="ARBA" id="ARBA00023136"/>
    </source>
</evidence>
<keyword evidence="9 12" id="KW-0472">Membrane</keyword>
<dbReference type="AlphaFoldDB" id="A0A0V0Q8Q1"/>
<keyword evidence="3" id="KW-0633">Potassium transport</keyword>
<evidence type="ECO:0000256" key="6">
    <source>
        <dbReference type="ARBA" id="ARBA00022958"/>
    </source>
</evidence>
<keyword evidence="7 12" id="KW-1133">Transmembrane helix</keyword>
<accession>A0A0V0Q8Q1</accession>
<dbReference type="PANTHER" id="PTHR10027">
    <property type="entry name" value="CALCIUM-ACTIVATED POTASSIUM CHANNEL ALPHA CHAIN"/>
    <property type="match status" value="1"/>
</dbReference>
<evidence type="ECO:0000313" key="14">
    <source>
        <dbReference type="EMBL" id="KRW98566.1"/>
    </source>
</evidence>
<evidence type="ECO:0000256" key="12">
    <source>
        <dbReference type="SAM" id="Phobius"/>
    </source>
</evidence>
<evidence type="ECO:0000256" key="3">
    <source>
        <dbReference type="ARBA" id="ARBA00022538"/>
    </source>
</evidence>
<dbReference type="GO" id="GO:0016020">
    <property type="term" value="C:membrane"/>
    <property type="evidence" value="ECO:0007669"/>
    <property type="project" value="UniProtKB-SubCell"/>
</dbReference>
<dbReference type="SUPFAM" id="SSF81324">
    <property type="entry name" value="Voltage-gated potassium channels"/>
    <property type="match status" value="1"/>
</dbReference>
<gene>
    <name evidence="14" type="ORF">PPERSA_00058</name>
</gene>
<dbReference type="InterPro" id="IPR013099">
    <property type="entry name" value="K_chnl_dom"/>
</dbReference>
<evidence type="ECO:0000256" key="4">
    <source>
        <dbReference type="ARBA" id="ARBA00022692"/>
    </source>
</evidence>
<dbReference type="OrthoDB" id="10035564at2759"/>
<evidence type="ECO:0000256" key="10">
    <source>
        <dbReference type="ARBA" id="ARBA00023303"/>
    </source>
</evidence>
<sequence length="1162" mass="137400">MEDKFLWLMLSIKCLKIKDQIFSLYFKTHGNPNPDKTAKIIPVERQMKMLTFSLLGNICALCIITTSFILFVDEESNYLLFHPFADGENILEFHDALYFQILTMTTVGLGDIYPAKMTSRIIVIFFIFIVIGLFSSWVSQLLNLKNKLGINRKVHYKNKMVYGNVIIIGNIVKNPLDLEYFLMNHYDEKYAQEKPLKFIKQLLILSTDEFDHDPNAYLNFEILRSNYKIKKIKCMKLQSTRDISWIKKKQLLHTSNIICFNSEDRNYEKALNEERNWIFLIGIILKTYPHINVYIFFSTSLIINEAKIFNESAKYNLQNINCQKPLICSVIALSLENDGIGSMIQHLLLTHNICNHKTQNFFKNLGNIKAGDEKKKFWLEATFNGLNNQLVSRKLPLFFIGESFINIAKFFYFYSCKKSEEIYGYRKGQNIRAILIGIKSYKLKKVLLNPSFYRYQEHDKVLFIANNKETIYFFENLMQFHKQEFDSEMEYPVLQNSQQIINSLILRYSQDKKQQKPDREPLLIDLKHTSLQNQVKDHTIIIGMQIEEAIDITKGVRKINKNRELVYFFNKQIDQFPVELKQDKQLIIAYGQYADLSCLEALSIMSAHKVFIRFTQLENQTNMDIFKIYRNIKKFYPQVNITIVTSDSRVLQYLDERPKQKKINWELWPMSLKGKYIDEQTIFHSLNSLIYYEKSISNCVMQMLGVERGEDQQHNNITDVNDSKLSSTISFYNKQLHFQQNQQNQQNQLQQKNALNPTIQMQAKDQQWTQKGCQELQIKSQLFTLEMTQRSVRHIKQFGDLQYFLMNSKYPLIALAIIKKGKSQENYQKDEKNESNQLQEDDANQRVILNREHDKQWEEKIDLVEYDDSILVLNPTPYQQGLSEGDKIIVLGNWEANLDTFQKGNNQEKKEEFQNIFNKIKTEESSKNKKYLETIFGLNNQAKHLKENGEITNFKFEEHLEITKKIRDIFKNYKDLSDFHKKQKEKVLQEYQKDFLGDQKLEKVQSQDLPSIDSIKIDKKETNVEQKNLDDFEQFQTQNDNFNEQNQNQSIKFTNDEEFNKYQSTKQSQFGQFDYNNDFSGFDNFDQHFGQNQEQILKQESQEKQDSFQIQGFQDFQNENSDQNKNFIQDVEIVSGNDFVQEQSENDQNDDQKNDQNIQDDQ</sequence>
<evidence type="ECO:0000256" key="1">
    <source>
        <dbReference type="ARBA" id="ARBA00004141"/>
    </source>
</evidence>
<keyword evidence="6" id="KW-0630">Potassium</keyword>
<keyword evidence="4 12" id="KW-0812">Transmembrane</keyword>
<feature type="region of interest" description="Disordered" evidence="11">
    <location>
        <begin position="1137"/>
        <end position="1162"/>
    </location>
</feature>
<comment type="subcellular location">
    <subcellularLocation>
        <location evidence="1">Membrane</location>
        <topology evidence="1">Multi-pass membrane protein</topology>
    </subcellularLocation>
</comment>